<accession>A0A060THL5</accession>
<gene>
    <name evidence="2" type="ORF">GNLVRS02_ARAD1D32098g</name>
</gene>
<dbReference type="EMBL" id="HG937694">
    <property type="protein sequence ID" value="CDP38322.1"/>
    <property type="molecule type" value="Genomic_DNA"/>
</dbReference>
<dbReference type="Gene3D" id="3.40.50.720">
    <property type="entry name" value="NAD(P)-binding Rossmann-like Domain"/>
    <property type="match status" value="1"/>
</dbReference>
<dbReference type="PANTHER" id="PTHR12126:SF11">
    <property type="entry name" value="NADH DEHYDROGENASE [UBIQUINONE] 1 ALPHA SUBCOMPLEX SUBUNIT 9, MITOCHONDRIAL"/>
    <property type="match status" value="1"/>
</dbReference>
<dbReference type="InterPro" id="IPR051207">
    <property type="entry name" value="ComplexI_NDUFA9_subunit"/>
</dbReference>
<dbReference type="PhylomeDB" id="A0A060THL5"/>
<sequence>MLSSVRARPALARVPALARGIQTFEMLDSDIHKTQSGKTIITQGSGGRSSRTGYTATVFGANGFIGTYLASKLARKGTITVVPFREEMAKRHLKPQGDLGVVNFVEFDLRNVKSIEDSVKHSDIVFNCIGRNFETKNFSYHDVHVEGAKRIAEAVRKYNVSRFIHLSSYNADPNSSSLFYKTKGLGEQVVRDIVPDATIVRPGPVFGDMDKFLNKIASSRNLINSSGNAELMRPVLVNDVARALEKIGYDDSTAGKTFELYGPDVLSRKQIIDMIRDATFNNIREVQVPKKVDLLLAELSKVVWWAVRCPEDVERSFIDQVVDPNAETFASLNIRPEALKDNVTRLVRHHRSYLYSHDSVETDAKRRKEREYVRIIH</sequence>
<dbReference type="FunFam" id="3.40.50.720:FF:000358">
    <property type="entry name" value="NADH-ubiquinone oxidoreductase 39 kDa subunit"/>
    <property type="match status" value="1"/>
</dbReference>
<dbReference type="CDD" id="cd05271">
    <property type="entry name" value="NDUFA9_like_SDR_a"/>
    <property type="match status" value="1"/>
</dbReference>
<proteinExistence type="predicted"/>
<evidence type="ECO:0000259" key="1">
    <source>
        <dbReference type="Pfam" id="PF01370"/>
    </source>
</evidence>
<organism evidence="2">
    <name type="scientific">Blastobotrys adeninivorans</name>
    <name type="common">Yeast</name>
    <name type="synonym">Arxula adeninivorans</name>
    <dbReference type="NCBI Taxonomy" id="409370"/>
    <lineage>
        <taxon>Eukaryota</taxon>
        <taxon>Fungi</taxon>
        <taxon>Dikarya</taxon>
        <taxon>Ascomycota</taxon>
        <taxon>Saccharomycotina</taxon>
        <taxon>Dipodascomycetes</taxon>
        <taxon>Dipodascales</taxon>
        <taxon>Trichomonascaceae</taxon>
        <taxon>Blastobotrys</taxon>
    </lineage>
</organism>
<feature type="domain" description="NAD-dependent epimerase/dehydratase" evidence="1">
    <location>
        <begin position="57"/>
        <end position="170"/>
    </location>
</feature>
<dbReference type="PANTHER" id="PTHR12126">
    <property type="entry name" value="NADH-UBIQUINONE OXIDOREDUCTASE 39 KDA SUBUNIT-RELATED"/>
    <property type="match status" value="1"/>
</dbReference>
<dbReference type="GO" id="GO:0005739">
    <property type="term" value="C:mitochondrion"/>
    <property type="evidence" value="ECO:0007669"/>
    <property type="project" value="TreeGrafter"/>
</dbReference>
<dbReference type="AlphaFoldDB" id="A0A060THL5"/>
<dbReference type="InterPro" id="IPR001509">
    <property type="entry name" value="Epimerase_deHydtase"/>
</dbReference>
<dbReference type="GO" id="GO:0044877">
    <property type="term" value="F:protein-containing complex binding"/>
    <property type="evidence" value="ECO:0007669"/>
    <property type="project" value="TreeGrafter"/>
</dbReference>
<protein>
    <submittedName>
        <fullName evidence="2">ARAD1D32098p</fullName>
    </submittedName>
</protein>
<dbReference type="Pfam" id="PF01370">
    <property type="entry name" value="Epimerase"/>
    <property type="match status" value="1"/>
</dbReference>
<dbReference type="InterPro" id="IPR036291">
    <property type="entry name" value="NAD(P)-bd_dom_sf"/>
</dbReference>
<evidence type="ECO:0000313" key="2">
    <source>
        <dbReference type="EMBL" id="CDP38322.1"/>
    </source>
</evidence>
<name>A0A060THL5_BLAAD</name>
<reference evidence="2" key="1">
    <citation type="submission" date="2014-02" db="EMBL/GenBank/DDBJ databases">
        <authorList>
            <person name="Genoscope - CEA"/>
        </authorList>
    </citation>
    <scope>NUCLEOTIDE SEQUENCE</scope>
    <source>
        <strain evidence="2">LS3</strain>
    </source>
</reference>
<dbReference type="SUPFAM" id="SSF51735">
    <property type="entry name" value="NAD(P)-binding Rossmann-fold domains"/>
    <property type="match status" value="1"/>
</dbReference>
<reference evidence="2" key="2">
    <citation type="submission" date="2014-06" db="EMBL/GenBank/DDBJ databases">
        <title>The complete genome of Blastobotrys (Arxula) adeninivorans LS3 - a yeast of biotechnological interest.</title>
        <authorList>
            <person name="Kunze G."/>
            <person name="Gaillardin C."/>
            <person name="Czernicka M."/>
            <person name="Durrens P."/>
            <person name="Martin T."/>
            <person name="Boer E."/>
            <person name="Gabaldon T."/>
            <person name="Cruz J."/>
            <person name="Talla E."/>
            <person name="Marck C."/>
            <person name="Goffeau A."/>
            <person name="Barbe V."/>
            <person name="Baret P."/>
            <person name="Baronian K."/>
            <person name="Beier S."/>
            <person name="Bleykasten C."/>
            <person name="Bode R."/>
            <person name="Casaregola S."/>
            <person name="Despons L."/>
            <person name="Fairhead C."/>
            <person name="Giersberg M."/>
            <person name="Gierski P."/>
            <person name="Hahnel U."/>
            <person name="Hartmann A."/>
            <person name="Jankowska D."/>
            <person name="Jubin C."/>
            <person name="Jung P."/>
            <person name="Lafontaine I."/>
            <person name="Leh-Louis V."/>
            <person name="Lemaire M."/>
            <person name="Marcet-Houben M."/>
            <person name="Mascher M."/>
            <person name="Morel G."/>
            <person name="Richard G.-F."/>
            <person name="Riechen J."/>
            <person name="Sacerdot C."/>
            <person name="Sarkar A."/>
            <person name="Savel G."/>
            <person name="Schacherer J."/>
            <person name="Sherman D."/>
            <person name="Straub M.-L."/>
            <person name="Stein N."/>
            <person name="Thierry A."/>
            <person name="Trautwein-Schult A."/>
            <person name="Westhof E."/>
            <person name="Worch S."/>
            <person name="Dujon B."/>
            <person name="Souciet J.-L."/>
            <person name="Wincker P."/>
            <person name="Scholz U."/>
            <person name="Neuveglise N."/>
        </authorList>
    </citation>
    <scope>NUCLEOTIDE SEQUENCE</scope>
    <source>
        <strain evidence="2">LS3</strain>
    </source>
</reference>